<keyword evidence="3" id="KW-0804">Transcription</keyword>
<dbReference type="AlphaFoldDB" id="D9SPM4"/>
<gene>
    <name evidence="5" type="ordered locus">Clocel_0292</name>
</gene>
<evidence type="ECO:0000313" key="6">
    <source>
        <dbReference type="Proteomes" id="UP000002730"/>
    </source>
</evidence>
<dbReference type="InterPro" id="IPR036388">
    <property type="entry name" value="WH-like_DNA-bd_sf"/>
</dbReference>
<feature type="domain" description="HTH gntR-type" evidence="4">
    <location>
        <begin position="11"/>
        <end position="79"/>
    </location>
</feature>
<dbReference type="Proteomes" id="UP000002730">
    <property type="component" value="Chromosome"/>
</dbReference>
<dbReference type="InterPro" id="IPR036390">
    <property type="entry name" value="WH_DNA-bd_sf"/>
</dbReference>
<dbReference type="eggNOG" id="COG1725">
    <property type="taxonomic scope" value="Bacteria"/>
</dbReference>
<reference evidence="5 6" key="1">
    <citation type="submission" date="2010-08" db="EMBL/GenBank/DDBJ databases">
        <title>Complete sequence of Clostridium cellulovorans 743B.</title>
        <authorList>
            <consortium name="US DOE Joint Genome Institute"/>
            <person name="Lucas S."/>
            <person name="Copeland A."/>
            <person name="Lapidus A."/>
            <person name="Cheng J.-F."/>
            <person name="Bruce D."/>
            <person name="Goodwin L."/>
            <person name="Pitluck S."/>
            <person name="Chertkov O."/>
            <person name="Detter J.C."/>
            <person name="Han C."/>
            <person name="Tapia R."/>
            <person name="Land M."/>
            <person name="Hauser L."/>
            <person name="Chang Y.-J."/>
            <person name="Jeffries C."/>
            <person name="Kyrpides N."/>
            <person name="Ivanova N."/>
            <person name="Mikhailova N."/>
            <person name="Hemme C.L."/>
            <person name="Woyke T."/>
        </authorList>
    </citation>
    <scope>NUCLEOTIDE SEQUENCE [LARGE SCALE GENOMIC DNA]</scope>
    <source>
        <strain evidence="6">ATCC 35296 / DSM 3052 / OCM 3 / 743B</strain>
    </source>
</reference>
<dbReference type="Gene3D" id="1.10.10.10">
    <property type="entry name" value="Winged helix-like DNA-binding domain superfamily/Winged helix DNA-binding domain"/>
    <property type="match status" value="1"/>
</dbReference>
<dbReference type="SUPFAM" id="SSF46785">
    <property type="entry name" value="Winged helix' DNA-binding domain"/>
    <property type="match status" value="1"/>
</dbReference>
<dbReference type="PANTHER" id="PTHR38445:SF12">
    <property type="entry name" value="GNTR-FAMILY TRANSCRIPTIONAL REGULATOR"/>
    <property type="match status" value="1"/>
</dbReference>
<evidence type="ECO:0000313" key="5">
    <source>
        <dbReference type="EMBL" id="ADL50073.1"/>
    </source>
</evidence>
<sequence>MLIEINFESDIPIYTQLRNEILRGIASGKLAEGEILPSVRQLASDIGINMHTVNKAYNILKQEGFLTIDRRKGAVINTKNLRYKKETLINMEKELNPIIAEGICCDISKNDFIEMINKIYDDYKVEE</sequence>
<evidence type="ECO:0000259" key="4">
    <source>
        <dbReference type="PROSITE" id="PS50949"/>
    </source>
</evidence>
<dbReference type="GO" id="GO:0003700">
    <property type="term" value="F:DNA-binding transcription factor activity"/>
    <property type="evidence" value="ECO:0007669"/>
    <property type="project" value="InterPro"/>
</dbReference>
<dbReference type="GO" id="GO:0003677">
    <property type="term" value="F:DNA binding"/>
    <property type="evidence" value="ECO:0007669"/>
    <property type="project" value="UniProtKB-KW"/>
</dbReference>
<keyword evidence="2" id="KW-0238">DNA-binding</keyword>
<dbReference type="RefSeq" id="WP_010075162.1">
    <property type="nucleotide sequence ID" value="NC_014393.1"/>
</dbReference>
<dbReference type="CDD" id="cd07377">
    <property type="entry name" value="WHTH_GntR"/>
    <property type="match status" value="1"/>
</dbReference>
<name>D9SPM4_CLOC7</name>
<dbReference type="KEGG" id="ccb:Clocel_0292"/>
<dbReference type="OrthoDB" id="9802328at2"/>
<accession>D9SPM4</accession>
<dbReference type="Pfam" id="PF00392">
    <property type="entry name" value="GntR"/>
    <property type="match status" value="1"/>
</dbReference>
<dbReference type="HOGENOM" id="CLU_017584_10_2_9"/>
<evidence type="ECO:0000256" key="3">
    <source>
        <dbReference type="ARBA" id="ARBA00023163"/>
    </source>
</evidence>
<evidence type="ECO:0000256" key="1">
    <source>
        <dbReference type="ARBA" id="ARBA00023015"/>
    </source>
</evidence>
<dbReference type="PANTHER" id="PTHR38445">
    <property type="entry name" value="HTH-TYPE TRANSCRIPTIONAL REPRESSOR YTRA"/>
    <property type="match status" value="1"/>
</dbReference>
<keyword evidence="1" id="KW-0805">Transcription regulation</keyword>
<dbReference type="InterPro" id="IPR000524">
    <property type="entry name" value="Tscrpt_reg_HTH_GntR"/>
</dbReference>
<dbReference type="PROSITE" id="PS50949">
    <property type="entry name" value="HTH_GNTR"/>
    <property type="match status" value="1"/>
</dbReference>
<evidence type="ECO:0000256" key="2">
    <source>
        <dbReference type="ARBA" id="ARBA00023125"/>
    </source>
</evidence>
<dbReference type="SMART" id="SM00345">
    <property type="entry name" value="HTH_GNTR"/>
    <property type="match status" value="1"/>
</dbReference>
<protein>
    <submittedName>
        <fullName evidence="5">Transcriptional regulator, GntR family</fullName>
    </submittedName>
</protein>
<proteinExistence type="predicted"/>
<keyword evidence="6" id="KW-1185">Reference proteome</keyword>
<dbReference type="EMBL" id="CP002160">
    <property type="protein sequence ID" value="ADL50073.1"/>
    <property type="molecule type" value="Genomic_DNA"/>
</dbReference>
<organism evidence="5 6">
    <name type="scientific">Clostridium cellulovorans (strain ATCC 35296 / DSM 3052 / OCM 3 / 743B)</name>
    <dbReference type="NCBI Taxonomy" id="573061"/>
    <lineage>
        <taxon>Bacteria</taxon>
        <taxon>Bacillati</taxon>
        <taxon>Bacillota</taxon>
        <taxon>Clostridia</taxon>
        <taxon>Eubacteriales</taxon>
        <taxon>Clostridiaceae</taxon>
        <taxon>Clostridium</taxon>
    </lineage>
</organism>
<dbReference type="STRING" id="573061.Clocel_0292"/>